<comment type="similarity">
    <text evidence="1">Belongs to the NAD(P)-dependent epimerase/dehydratase family.</text>
</comment>
<dbReference type="Proteomes" id="UP000300879">
    <property type="component" value="Chromosome"/>
</dbReference>
<evidence type="ECO:0000313" key="3">
    <source>
        <dbReference type="EMBL" id="QCT01839.1"/>
    </source>
</evidence>
<dbReference type="RefSeq" id="WP_138224897.1">
    <property type="nucleotide sequence ID" value="NZ_CP040396.1"/>
</dbReference>
<organism evidence="3 4">
    <name type="scientific">Paenibacillus algicola</name>
    <dbReference type="NCBI Taxonomy" id="2565926"/>
    <lineage>
        <taxon>Bacteria</taxon>
        <taxon>Bacillati</taxon>
        <taxon>Bacillota</taxon>
        <taxon>Bacilli</taxon>
        <taxon>Bacillales</taxon>
        <taxon>Paenibacillaceae</taxon>
        <taxon>Paenibacillus</taxon>
    </lineage>
</organism>
<dbReference type="EMBL" id="CP040396">
    <property type="protein sequence ID" value="QCT01839.1"/>
    <property type="molecule type" value="Genomic_DNA"/>
</dbReference>
<keyword evidence="4" id="KW-1185">Reference proteome</keyword>
<feature type="domain" description="NAD-dependent epimerase/dehydratase" evidence="2">
    <location>
        <begin position="4"/>
        <end position="279"/>
    </location>
</feature>
<dbReference type="OrthoDB" id="9779902at2"/>
<evidence type="ECO:0000259" key="2">
    <source>
        <dbReference type="Pfam" id="PF01370"/>
    </source>
</evidence>
<dbReference type="KEGG" id="palo:E6C60_1121"/>
<dbReference type="AlphaFoldDB" id="A0A4P8XNE8"/>
<evidence type="ECO:0000313" key="4">
    <source>
        <dbReference type="Proteomes" id="UP000300879"/>
    </source>
</evidence>
<dbReference type="InterPro" id="IPR036291">
    <property type="entry name" value="NAD(P)-bd_dom_sf"/>
</dbReference>
<dbReference type="PANTHER" id="PTHR43000">
    <property type="entry name" value="DTDP-D-GLUCOSE 4,6-DEHYDRATASE-RELATED"/>
    <property type="match status" value="1"/>
</dbReference>
<name>A0A4P8XNE8_9BACL</name>
<dbReference type="SUPFAM" id="SSF51735">
    <property type="entry name" value="NAD(P)-binding Rossmann-fold domains"/>
    <property type="match status" value="1"/>
</dbReference>
<evidence type="ECO:0000256" key="1">
    <source>
        <dbReference type="ARBA" id="ARBA00007637"/>
    </source>
</evidence>
<dbReference type="InterPro" id="IPR001509">
    <property type="entry name" value="Epimerase_deHydtase"/>
</dbReference>
<sequence>MPVVMVTGSAGLIGSEAAAFYAEKGYVVVGLDNNMRQTLFGSEGTTRDNVEQLKEKHGSSYIHYDTDIRNTAELDEIFTRHGKDIQLIIHTAAQPSHDWAAREPLTDFHINATGTLNLLEMTRTHCEDAVFIFTSTNKVYGDRPNSLPLVELASRWELEPAHACYKGIDESMSVDHCMHSLFGASKLAADLLVQEYGQYFNMRTVCFRGGVLSGSRQSGVQLHGFLNYLMKCAVTDVPYTIFGYEGKQVRDIIHASDVVAAFHECFQNPRRGGRVYNLGGGRESNVSILESIELITQITGKKLSYSYIDQPRKGDHKWYITDMSRFKKDYPAWSLQVPAGRVMEIIYAENASRWKAGG</sequence>
<proteinExistence type="inferred from homology"/>
<protein>
    <submittedName>
        <fullName evidence="3">CDP-paratose 2-epimerase</fullName>
    </submittedName>
</protein>
<dbReference type="Pfam" id="PF01370">
    <property type="entry name" value="Epimerase"/>
    <property type="match status" value="1"/>
</dbReference>
<accession>A0A4P8XNE8</accession>
<dbReference type="CDD" id="cd05258">
    <property type="entry name" value="CDP_TE_SDR_e"/>
    <property type="match status" value="1"/>
</dbReference>
<reference evidence="3 4" key="1">
    <citation type="submission" date="2019-05" db="EMBL/GenBank/DDBJ databases">
        <authorList>
            <person name="Chen C."/>
        </authorList>
    </citation>
    <scope>NUCLEOTIDE SEQUENCE [LARGE SCALE GENOMIC DNA]</scope>
    <source>
        <strain evidence="3 4">HB172198</strain>
    </source>
</reference>
<gene>
    <name evidence="3" type="ORF">E6C60_1121</name>
</gene>
<dbReference type="Gene3D" id="3.40.50.720">
    <property type="entry name" value="NAD(P)-binding Rossmann-like Domain"/>
    <property type="match status" value="1"/>
</dbReference>